<keyword evidence="7" id="KW-0675">Receptor</keyword>
<dbReference type="Pfam" id="PF01390">
    <property type="entry name" value="SEA"/>
    <property type="match status" value="1"/>
</dbReference>
<evidence type="ECO:0000256" key="10">
    <source>
        <dbReference type="ARBA" id="ARBA00051243"/>
    </source>
</evidence>
<dbReference type="InterPro" id="IPR050122">
    <property type="entry name" value="RTK"/>
</dbReference>
<accession>A0ABN8QAD9</accession>
<evidence type="ECO:0000256" key="12">
    <source>
        <dbReference type="SAM" id="Phobius"/>
    </source>
</evidence>
<dbReference type="InterPro" id="IPR013098">
    <property type="entry name" value="Ig_I-set"/>
</dbReference>
<evidence type="ECO:0000256" key="3">
    <source>
        <dbReference type="ARBA" id="ARBA00022692"/>
    </source>
</evidence>
<evidence type="ECO:0000256" key="6">
    <source>
        <dbReference type="ARBA" id="ARBA00023157"/>
    </source>
</evidence>
<keyword evidence="11" id="KW-0547">Nucleotide-binding</keyword>
<protein>
    <recommendedName>
        <fullName evidence="2">receptor protein-tyrosine kinase</fullName>
        <ecNumber evidence="2">2.7.10.1</ecNumber>
    </recommendedName>
</protein>
<evidence type="ECO:0000256" key="8">
    <source>
        <dbReference type="ARBA" id="ARBA00023180"/>
    </source>
</evidence>
<dbReference type="InterPro" id="IPR036364">
    <property type="entry name" value="SEA_dom_sf"/>
</dbReference>
<feature type="domain" description="Ig-like" evidence="15">
    <location>
        <begin position="206"/>
        <end position="285"/>
    </location>
</feature>
<evidence type="ECO:0000256" key="7">
    <source>
        <dbReference type="ARBA" id="ARBA00023170"/>
    </source>
</evidence>
<dbReference type="Gene3D" id="2.60.40.10">
    <property type="entry name" value="Immunoglobulins"/>
    <property type="match status" value="7"/>
</dbReference>
<dbReference type="PROSITE" id="PS50024">
    <property type="entry name" value="SEA"/>
    <property type="match status" value="1"/>
</dbReference>
<keyword evidence="3 12" id="KW-0812">Transmembrane</keyword>
<dbReference type="InterPro" id="IPR000719">
    <property type="entry name" value="Prot_kinase_dom"/>
</dbReference>
<evidence type="ECO:0000313" key="17">
    <source>
        <dbReference type="Proteomes" id="UP001159405"/>
    </source>
</evidence>
<dbReference type="SMART" id="SM00409">
    <property type="entry name" value="IG"/>
    <property type="match status" value="6"/>
</dbReference>
<feature type="domain" description="Ig-like" evidence="15">
    <location>
        <begin position="460"/>
        <end position="544"/>
    </location>
</feature>
<organism evidence="16 17">
    <name type="scientific">Porites lobata</name>
    <dbReference type="NCBI Taxonomy" id="104759"/>
    <lineage>
        <taxon>Eukaryota</taxon>
        <taxon>Metazoa</taxon>
        <taxon>Cnidaria</taxon>
        <taxon>Anthozoa</taxon>
        <taxon>Hexacorallia</taxon>
        <taxon>Scleractinia</taxon>
        <taxon>Fungiina</taxon>
        <taxon>Poritidae</taxon>
        <taxon>Porites</taxon>
    </lineage>
</organism>
<comment type="subcellular location">
    <subcellularLocation>
        <location evidence="1">Membrane</location>
        <topology evidence="1">Single-pass membrane protein</topology>
    </subcellularLocation>
</comment>
<comment type="catalytic activity">
    <reaction evidence="10">
        <text>L-tyrosyl-[protein] + ATP = O-phospho-L-tyrosyl-[protein] + ADP + H(+)</text>
        <dbReference type="Rhea" id="RHEA:10596"/>
        <dbReference type="Rhea" id="RHEA-COMP:10136"/>
        <dbReference type="Rhea" id="RHEA-COMP:20101"/>
        <dbReference type="ChEBI" id="CHEBI:15378"/>
        <dbReference type="ChEBI" id="CHEBI:30616"/>
        <dbReference type="ChEBI" id="CHEBI:46858"/>
        <dbReference type="ChEBI" id="CHEBI:61978"/>
        <dbReference type="ChEBI" id="CHEBI:456216"/>
        <dbReference type="EC" id="2.7.10.1"/>
    </reaction>
</comment>
<dbReference type="Gene3D" id="3.30.70.960">
    <property type="entry name" value="SEA domain"/>
    <property type="match status" value="1"/>
</dbReference>
<evidence type="ECO:0000256" key="4">
    <source>
        <dbReference type="ARBA" id="ARBA00022989"/>
    </source>
</evidence>
<dbReference type="InterPro" id="IPR013783">
    <property type="entry name" value="Ig-like_fold"/>
</dbReference>
<dbReference type="EC" id="2.7.10.1" evidence="2"/>
<sequence>MLYTVTEAVPSFTEEPSNPSRVNEGDNITLRWTYNIDGTFRDSTFTRAGATIALKDSSGLAVAAEFSDHVQVIILDSEAALTLLHVNRSDDEEYRYFIRNTALRATTSVVNVFVQFKPENVQVSTNTTGNQACLGSYLNFTCSVGTHGNPEVYYYQLFRNDTVLGTSSSGEWIRMLSSSGVFAYKCQANNTVGAANSTTVTVTVGEASTIQPLLNETTTEGEKLNLFCNSSGTPPPVVSWVKISTGQRFDGHVLALTNINRGEAGDYRCEASNDCGNDSKTTTIHVKFKPTVTFKRCPTPVTEGDNATIYCNATGYPVPNVAWINASSGNIESPTKTLVITAITRSERGSYICHASNEIGNSTQTCEIDVYYRPSSSAITTIPSNNTVLRGSNVSFTCTTDANPPANTYHFYFKGSLIESNSSDVFNRTVEDDGLFTCVPINTVGTGDNATVKVTVVDAPVVEINGTPATVVEGESITLYCNATGKPDPTLIWTKVGNPRPLSNNAVLSTGILNRNDTINNIIQYQCTASNGVESPATAIANITVNYSPQVTERNKTYLVSRGDSATLTCPVDGNPPPSVQWYKGNGNIWQPLHTGKAWELSQATSSDSGLYICSASNSVGTVTTTVILEVEEATTTASPSSSTNVNFPLQVTLVDAEYLQDYENLNSQPSQEFISKFVTEMDKLYDDDAKYDGTEVTKLSKGSVIVSFEVLFKTPVTANEGLAKLRDAVNNNKRLGNFTVEALKIIQPVNATTAASTEGSTDIERCQCNEVIWKAVTGVLIFVNILLVVVIVWQQKRGSRGQKRPYTLPRDDTEAYDNEIARDEVQPSHSRQSKTEYMDLKEVTAFESQRKEEATLGIPQVERSFLGTDYAPLHPSTRSWEISRNSVTIEKVIGKGAFGQVAKGTAIDVRGRPGNTPVAVKMLKASAPESDRSDLLSELELMKTLKPHPHVIRLLGCVTETEPLLVLIEYVPYGDLLGYLRKSRGLNDTYFKDPDIKPRTNLTSEQLMKFAWQIADGMSYLSSRSIIHRDLAARNVLVGERETCKITDFGMARNVQQENIYERKTRGRLPVKWTAYEALMFNTYTTKSDVWSYGVVLYEIFTVGGSPYPRMDGKKIASLLQQEYRMPKPQHVDDKLYQIMINCWQNEPEARPSFTALTKQLRDMENQHKVGLLVPCDIKSISATSAMTTIFRL</sequence>
<dbReference type="InterPro" id="IPR020635">
    <property type="entry name" value="Tyr_kinase_cat_dom"/>
</dbReference>
<dbReference type="InterPro" id="IPR036179">
    <property type="entry name" value="Ig-like_dom_sf"/>
</dbReference>
<dbReference type="CDD" id="cd00192">
    <property type="entry name" value="PTKc"/>
    <property type="match status" value="1"/>
</dbReference>
<dbReference type="PANTHER" id="PTHR24416">
    <property type="entry name" value="TYROSINE-PROTEIN KINASE RECEPTOR"/>
    <property type="match status" value="1"/>
</dbReference>
<dbReference type="PRINTS" id="PR00109">
    <property type="entry name" value="TYRKINASE"/>
</dbReference>
<dbReference type="PROSITE" id="PS00109">
    <property type="entry name" value="PROTEIN_KINASE_TYR"/>
    <property type="match status" value="1"/>
</dbReference>
<dbReference type="Gene3D" id="3.30.200.20">
    <property type="entry name" value="Phosphorylase Kinase, domain 1"/>
    <property type="match status" value="1"/>
</dbReference>
<dbReference type="SUPFAM" id="SSF56112">
    <property type="entry name" value="Protein kinase-like (PK-like)"/>
    <property type="match status" value="1"/>
</dbReference>
<evidence type="ECO:0000259" key="13">
    <source>
        <dbReference type="PROSITE" id="PS50011"/>
    </source>
</evidence>
<dbReference type="EMBL" id="CALNXK010000110">
    <property type="protein sequence ID" value="CAH3158254.1"/>
    <property type="molecule type" value="Genomic_DNA"/>
</dbReference>
<proteinExistence type="predicted"/>
<feature type="transmembrane region" description="Helical" evidence="12">
    <location>
        <begin position="772"/>
        <end position="794"/>
    </location>
</feature>
<evidence type="ECO:0000256" key="11">
    <source>
        <dbReference type="PROSITE-ProRule" id="PRU10141"/>
    </source>
</evidence>
<dbReference type="InterPro" id="IPR003599">
    <property type="entry name" value="Ig_sub"/>
</dbReference>
<feature type="domain" description="Ig-like" evidence="15">
    <location>
        <begin position="374"/>
        <end position="455"/>
    </location>
</feature>
<dbReference type="InterPro" id="IPR003598">
    <property type="entry name" value="Ig_sub2"/>
</dbReference>
<name>A0ABN8QAD9_9CNID</name>
<dbReference type="PROSITE" id="PS00107">
    <property type="entry name" value="PROTEIN_KINASE_ATP"/>
    <property type="match status" value="1"/>
</dbReference>
<dbReference type="Proteomes" id="UP001159405">
    <property type="component" value="Unassembled WGS sequence"/>
</dbReference>
<keyword evidence="5 12" id="KW-0472">Membrane</keyword>
<evidence type="ECO:0000259" key="15">
    <source>
        <dbReference type="PROSITE" id="PS50835"/>
    </source>
</evidence>
<keyword evidence="8" id="KW-0325">Glycoprotein</keyword>
<dbReference type="SMART" id="SM00408">
    <property type="entry name" value="IGc2"/>
    <property type="match status" value="5"/>
</dbReference>
<gene>
    <name evidence="16" type="ORF">PLOB_00003116</name>
</gene>
<evidence type="ECO:0000256" key="1">
    <source>
        <dbReference type="ARBA" id="ARBA00004167"/>
    </source>
</evidence>
<dbReference type="InterPro" id="IPR008266">
    <property type="entry name" value="Tyr_kinase_AS"/>
</dbReference>
<dbReference type="Pfam" id="PF13895">
    <property type="entry name" value="Ig_2"/>
    <property type="match status" value="1"/>
</dbReference>
<reference evidence="16 17" key="1">
    <citation type="submission" date="2022-05" db="EMBL/GenBank/DDBJ databases">
        <authorList>
            <consortium name="Genoscope - CEA"/>
            <person name="William W."/>
        </authorList>
    </citation>
    <scope>NUCLEOTIDE SEQUENCE [LARGE SCALE GENOMIC DNA]</scope>
</reference>
<dbReference type="InterPro" id="IPR000082">
    <property type="entry name" value="SEA_dom"/>
</dbReference>
<keyword evidence="4 12" id="KW-1133">Transmembrane helix</keyword>
<dbReference type="SUPFAM" id="SSF48726">
    <property type="entry name" value="Immunoglobulin"/>
    <property type="match status" value="6"/>
</dbReference>
<dbReference type="InterPro" id="IPR007110">
    <property type="entry name" value="Ig-like_dom"/>
</dbReference>
<evidence type="ECO:0000256" key="9">
    <source>
        <dbReference type="ARBA" id="ARBA00023319"/>
    </source>
</evidence>
<feature type="binding site" evidence="11">
    <location>
        <position position="922"/>
    </location>
    <ligand>
        <name>ATP</name>
        <dbReference type="ChEBI" id="CHEBI:30616"/>
    </ligand>
</feature>
<comment type="caution">
    <text evidence="16">The sequence shown here is derived from an EMBL/GenBank/DDBJ whole genome shotgun (WGS) entry which is preliminary data.</text>
</comment>
<dbReference type="InterPro" id="IPR017441">
    <property type="entry name" value="Protein_kinase_ATP_BS"/>
</dbReference>
<dbReference type="Pfam" id="PF13927">
    <property type="entry name" value="Ig_3"/>
    <property type="match status" value="3"/>
</dbReference>
<feature type="domain" description="Ig-like" evidence="15">
    <location>
        <begin position="290"/>
        <end position="369"/>
    </location>
</feature>
<dbReference type="InterPro" id="IPR001245">
    <property type="entry name" value="Ser-Thr/Tyr_kinase_cat_dom"/>
</dbReference>
<feature type="domain" description="SEA" evidence="14">
    <location>
        <begin position="642"/>
        <end position="753"/>
    </location>
</feature>
<keyword evidence="6" id="KW-1015">Disulfide bond</keyword>
<dbReference type="InterPro" id="IPR011009">
    <property type="entry name" value="Kinase-like_dom_sf"/>
</dbReference>
<keyword evidence="17" id="KW-1185">Reference proteome</keyword>
<keyword evidence="9" id="KW-0393">Immunoglobulin domain</keyword>
<evidence type="ECO:0000256" key="5">
    <source>
        <dbReference type="ARBA" id="ARBA00023136"/>
    </source>
</evidence>
<feature type="domain" description="Protein kinase" evidence="13">
    <location>
        <begin position="888"/>
        <end position="1172"/>
    </location>
</feature>
<dbReference type="PROSITE" id="PS50011">
    <property type="entry name" value="PROTEIN_KINASE_DOM"/>
    <property type="match status" value="1"/>
</dbReference>
<dbReference type="PROSITE" id="PS50835">
    <property type="entry name" value="IG_LIKE"/>
    <property type="match status" value="5"/>
</dbReference>
<evidence type="ECO:0000256" key="2">
    <source>
        <dbReference type="ARBA" id="ARBA00011902"/>
    </source>
</evidence>
<dbReference type="SUPFAM" id="SSF82671">
    <property type="entry name" value="SEA domain"/>
    <property type="match status" value="1"/>
</dbReference>
<dbReference type="Gene3D" id="1.10.510.10">
    <property type="entry name" value="Transferase(Phosphotransferase) domain 1"/>
    <property type="match status" value="1"/>
</dbReference>
<dbReference type="SMART" id="SM00219">
    <property type="entry name" value="TyrKc"/>
    <property type="match status" value="1"/>
</dbReference>
<dbReference type="Pfam" id="PF07679">
    <property type="entry name" value="I-set"/>
    <property type="match status" value="1"/>
</dbReference>
<dbReference type="Pfam" id="PF07714">
    <property type="entry name" value="PK_Tyr_Ser-Thr"/>
    <property type="match status" value="1"/>
</dbReference>
<keyword evidence="11" id="KW-0067">ATP-binding</keyword>
<feature type="domain" description="Ig-like" evidence="15">
    <location>
        <begin position="549"/>
        <end position="630"/>
    </location>
</feature>
<evidence type="ECO:0000259" key="14">
    <source>
        <dbReference type="PROSITE" id="PS50024"/>
    </source>
</evidence>
<evidence type="ECO:0000313" key="16">
    <source>
        <dbReference type="EMBL" id="CAH3158254.1"/>
    </source>
</evidence>
<dbReference type="PANTHER" id="PTHR24416:SF621">
    <property type="entry name" value="TYROSINE KINASE RECEPTOR CAD96CA"/>
    <property type="match status" value="1"/>
</dbReference>